<name>A0A1J5TQI3_9ZZZZ</name>
<gene>
    <name evidence="2" type="primary">odhI_1</name>
    <name evidence="2" type="ORF">GALL_34650</name>
</gene>
<feature type="domain" description="FHA" evidence="1">
    <location>
        <begin position="24"/>
        <end position="73"/>
    </location>
</feature>
<evidence type="ECO:0000259" key="1">
    <source>
        <dbReference type="PROSITE" id="PS50006"/>
    </source>
</evidence>
<dbReference type="SMART" id="SM00240">
    <property type="entry name" value="FHA"/>
    <property type="match status" value="1"/>
</dbReference>
<reference evidence="2" key="1">
    <citation type="submission" date="2016-10" db="EMBL/GenBank/DDBJ databases">
        <title>Sequence of Gallionella enrichment culture.</title>
        <authorList>
            <person name="Poehlein A."/>
            <person name="Muehling M."/>
            <person name="Daniel R."/>
        </authorList>
    </citation>
    <scope>NUCLEOTIDE SEQUENCE</scope>
</reference>
<dbReference type="SUPFAM" id="SSF49879">
    <property type="entry name" value="SMAD/FHA domain"/>
    <property type="match status" value="2"/>
</dbReference>
<dbReference type="InterPro" id="IPR008984">
    <property type="entry name" value="SMAD_FHA_dom_sf"/>
</dbReference>
<dbReference type="Gene3D" id="2.60.200.20">
    <property type="match status" value="1"/>
</dbReference>
<dbReference type="InterPro" id="IPR000253">
    <property type="entry name" value="FHA_dom"/>
</dbReference>
<dbReference type="CDD" id="cd00060">
    <property type="entry name" value="FHA"/>
    <property type="match status" value="2"/>
</dbReference>
<dbReference type="PROSITE" id="PS50006">
    <property type="entry name" value="FHA_DOMAIN"/>
    <property type="match status" value="1"/>
</dbReference>
<dbReference type="EMBL" id="MLJW01000008">
    <property type="protein sequence ID" value="OIR15964.1"/>
    <property type="molecule type" value="Genomic_DNA"/>
</dbReference>
<dbReference type="AlphaFoldDB" id="A0A1J5TQI3"/>
<sequence>MPAKLILSMDGAVLKEYPLNKERTTIGRKPHNDIVIDNLAVSSDHAAIVTILNDSFLEDLDSTNGLAVNGTPTKKHFLQNNDVIEIGKYKLKYLNDQPTQTSAADFEKTMVLRAPVKMSPKEGFAKSPLDVTVTRKTEATAQFNATNSGMVAEASAGQPPAAVVQILNGPNAGKELELVKNLTTLGKPGVQVAVLARRPHGFFITHVEGGSFPTVNGSSIGEQPHQLRDHDLIELAGVKMEFYFKT</sequence>
<accession>A0A1J5TQI3</accession>
<comment type="caution">
    <text evidence="2">The sequence shown here is derived from an EMBL/GenBank/DDBJ whole genome shotgun (WGS) entry which is preliminary data.</text>
</comment>
<proteinExistence type="predicted"/>
<protein>
    <submittedName>
        <fullName evidence="2">Oxoglutarate dehydrogenase inhibitor</fullName>
    </submittedName>
</protein>
<dbReference type="Pfam" id="PF00498">
    <property type="entry name" value="FHA"/>
    <property type="match status" value="1"/>
</dbReference>
<evidence type="ECO:0000313" key="2">
    <source>
        <dbReference type="EMBL" id="OIR15964.1"/>
    </source>
</evidence>
<organism evidence="2">
    <name type="scientific">mine drainage metagenome</name>
    <dbReference type="NCBI Taxonomy" id="410659"/>
    <lineage>
        <taxon>unclassified sequences</taxon>
        <taxon>metagenomes</taxon>
        <taxon>ecological metagenomes</taxon>
    </lineage>
</organism>